<dbReference type="PANTHER" id="PTHR12283:SF6">
    <property type="entry name" value="GLUTAMINYL-PEPTIDE CYCLOTRANSFERASE-RELATED"/>
    <property type="match status" value="1"/>
</dbReference>
<evidence type="ECO:0000259" key="3">
    <source>
        <dbReference type="Pfam" id="PF04389"/>
    </source>
</evidence>
<gene>
    <name evidence="4" type="ORF">SAMN05421780_10928</name>
</gene>
<evidence type="ECO:0000256" key="1">
    <source>
        <dbReference type="ARBA" id="ARBA00022679"/>
    </source>
</evidence>
<dbReference type="InterPro" id="IPR007484">
    <property type="entry name" value="Peptidase_M28"/>
</dbReference>
<evidence type="ECO:0000313" key="4">
    <source>
        <dbReference type="EMBL" id="SFC73965.1"/>
    </source>
</evidence>
<dbReference type="STRING" id="927664.SAMN05421780_10928"/>
<dbReference type="PANTHER" id="PTHR12283">
    <property type="entry name" value="GLUTAMINYL-PEPTIDE CYCLOTRANSFERASE"/>
    <property type="match status" value="1"/>
</dbReference>
<dbReference type="GO" id="GO:0008270">
    <property type="term" value="F:zinc ion binding"/>
    <property type="evidence" value="ECO:0007669"/>
    <property type="project" value="TreeGrafter"/>
</dbReference>
<reference evidence="4 5" key="1">
    <citation type="submission" date="2016-10" db="EMBL/GenBank/DDBJ databases">
        <authorList>
            <person name="de Groot N.N."/>
        </authorList>
    </citation>
    <scope>NUCLEOTIDE SEQUENCE [LARGE SCALE GENOMIC DNA]</scope>
    <source>
        <strain evidence="4 5">DSM 6793</strain>
    </source>
</reference>
<organism evidence="4 5">
    <name type="scientific">Flexibacter flexilis DSM 6793</name>
    <dbReference type="NCBI Taxonomy" id="927664"/>
    <lineage>
        <taxon>Bacteria</taxon>
        <taxon>Pseudomonadati</taxon>
        <taxon>Bacteroidota</taxon>
        <taxon>Cytophagia</taxon>
        <taxon>Cytophagales</taxon>
        <taxon>Flexibacteraceae</taxon>
        <taxon>Flexibacter</taxon>
    </lineage>
</organism>
<dbReference type="InterPro" id="IPR040234">
    <property type="entry name" value="QC/QCL"/>
</dbReference>
<proteinExistence type="predicted"/>
<dbReference type="EMBL" id="FOLE01000009">
    <property type="protein sequence ID" value="SFC73965.1"/>
    <property type="molecule type" value="Genomic_DNA"/>
</dbReference>
<dbReference type="Proteomes" id="UP000199514">
    <property type="component" value="Unassembled WGS sequence"/>
</dbReference>
<name>A0A1I1LLW5_9BACT</name>
<feature type="domain" description="Peptidase M28" evidence="3">
    <location>
        <begin position="131"/>
        <end position="354"/>
    </location>
</feature>
<dbReference type="Gene3D" id="3.40.630.10">
    <property type="entry name" value="Zn peptidases"/>
    <property type="match status" value="1"/>
</dbReference>
<dbReference type="GO" id="GO:0016603">
    <property type="term" value="F:glutaminyl-peptide cyclotransferase activity"/>
    <property type="evidence" value="ECO:0007669"/>
    <property type="project" value="TreeGrafter"/>
</dbReference>
<sequence>MLPNSYIGVYWFLFYKFNLFLIKISNMRRSFPLILAAVGLCFSCEQKPKSSSTTETPVAKPALNKAPDFNADSAFVQVKNQVDFGPRVPSTTAHKKCGNYLTVKLKQYGAEVIEQPFTAQTFDGKSHACRNIIGVINPQATKRILLAAHWDTRPFADQDAKDQDKPIDGANDGGSGVGVLLELARTIQAAQQKPNVGIDIVLFDAEDYGETEGYQPKPNEEAGQWWCIGSRYWANNPHKQGYAAYFGVLLDMVGNKNAKFAKEGASMEFAPSVVNQVWEVGQQLGYTQFNNSVVEAITDDHIAVNRIAKINMIDIIEYDETDGAYFSNTWHTHNDNINNIDKQTLKSVGQTLTQVLYQQ</sequence>
<evidence type="ECO:0000313" key="5">
    <source>
        <dbReference type="Proteomes" id="UP000199514"/>
    </source>
</evidence>
<keyword evidence="2" id="KW-0012">Acyltransferase</keyword>
<accession>A0A1I1LLW5</accession>
<dbReference type="Pfam" id="PF04389">
    <property type="entry name" value="Peptidase_M28"/>
    <property type="match status" value="1"/>
</dbReference>
<keyword evidence="5" id="KW-1185">Reference proteome</keyword>
<keyword evidence="1" id="KW-0808">Transferase</keyword>
<dbReference type="AlphaFoldDB" id="A0A1I1LLW5"/>
<protein>
    <submittedName>
        <fullName evidence="4">Peptidase family M28</fullName>
    </submittedName>
</protein>
<evidence type="ECO:0000256" key="2">
    <source>
        <dbReference type="ARBA" id="ARBA00023315"/>
    </source>
</evidence>
<dbReference type="SUPFAM" id="SSF53187">
    <property type="entry name" value="Zn-dependent exopeptidases"/>
    <property type="match status" value="1"/>
</dbReference>